<dbReference type="STRING" id="1184609.KILIM_101_00050"/>
<keyword evidence="8" id="KW-0282">Flagellum</keyword>
<evidence type="ECO:0000256" key="3">
    <source>
        <dbReference type="ARBA" id="ARBA00022448"/>
    </source>
</evidence>
<evidence type="ECO:0000256" key="4">
    <source>
        <dbReference type="ARBA" id="ARBA00022795"/>
    </source>
</evidence>
<dbReference type="RefSeq" id="WP_006594642.1">
    <property type="nucleotide sequence ID" value="NZ_BAHD01000101.1"/>
</dbReference>
<gene>
    <name evidence="8" type="primary">fliH</name>
    <name evidence="8" type="ORF">KILIM_101_00050</name>
</gene>
<sequence>MRSAVAPGYVLRADDLAGRVRPARMTGDLSTNHLAAFGVADPRLVDPHMQAVVEHACEEARKAGYADGHAAGFEDGRREGLELLEAQKEALLELDAQERGARQERLVELLGALEIAVAAALDYQAPRVDEMRDLISGMAVDIAEELVGHHLEVADCAAKDAVLRALGCIPRNVRVSLRMNPADVALVTEFTDGLTDWQVTRLLPDPAIARGDATAEADNLEVEASITGGLERVRAVLNP</sequence>
<keyword evidence="4" id="KW-1005">Bacterial flagellum biogenesis</keyword>
<dbReference type="GO" id="GO:0005829">
    <property type="term" value="C:cytosol"/>
    <property type="evidence" value="ECO:0007669"/>
    <property type="project" value="TreeGrafter"/>
</dbReference>
<reference evidence="8 9" key="1">
    <citation type="submission" date="2012-08" db="EMBL/GenBank/DDBJ databases">
        <title>Whole genome shotgun sequence of Kineosphaera limosa NBRC 100340.</title>
        <authorList>
            <person name="Yoshida I."/>
            <person name="Isaki S."/>
            <person name="Hosoyama A."/>
            <person name="Tsuchikane K."/>
            <person name="Katsumata H."/>
            <person name="Ando Y."/>
            <person name="Ohji S."/>
            <person name="Hamada M."/>
            <person name="Tamura T."/>
            <person name="Yamazoe A."/>
            <person name="Yamazaki S."/>
            <person name="Fujita N."/>
        </authorList>
    </citation>
    <scope>NUCLEOTIDE SEQUENCE [LARGE SCALE GENOMIC DNA]</scope>
    <source>
        <strain evidence="8 9">NBRC 100340</strain>
    </source>
</reference>
<organism evidence="8 9">
    <name type="scientific">Kineosphaera limosa NBRC 100340</name>
    <dbReference type="NCBI Taxonomy" id="1184609"/>
    <lineage>
        <taxon>Bacteria</taxon>
        <taxon>Bacillati</taxon>
        <taxon>Actinomycetota</taxon>
        <taxon>Actinomycetes</taxon>
        <taxon>Micrococcales</taxon>
        <taxon>Dermatophilaceae</taxon>
        <taxon>Kineosphaera</taxon>
    </lineage>
</organism>
<dbReference type="AlphaFoldDB" id="K6WFN4"/>
<comment type="function">
    <text evidence="1">Needed for flagellar regrowth and assembly.</text>
</comment>
<name>K6WFN4_9MICO</name>
<evidence type="ECO:0000259" key="7">
    <source>
        <dbReference type="Pfam" id="PF02108"/>
    </source>
</evidence>
<dbReference type="OrthoDB" id="4872233at2"/>
<comment type="caution">
    <text evidence="8">The sequence shown here is derived from an EMBL/GenBank/DDBJ whole genome shotgun (WGS) entry which is preliminary data.</text>
</comment>
<keyword evidence="3" id="KW-0813">Transport</keyword>
<accession>K6WFN4</accession>
<dbReference type="GO" id="GO:0015031">
    <property type="term" value="P:protein transport"/>
    <property type="evidence" value="ECO:0007669"/>
    <property type="project" value="UniProtKB-KW"/>
</dbReference>
<dbReference type="PANTHER" id="PTHR34982">
    <property type="entry name" value="YOP PROTEINS TRANSLOCATION PROTEIN L"/>
    <property type="match status" value="1"/>
</dbReference>
<dbReference type="PANTHER" id="PTHR34982:SF1">
    <property type="entry name" value="FLAGELLAR ASSEMBLY PROTEIN FLIH"/>
    <property type="match status" value="1"/>
</dbReference>
<comment type="similarity">
    <text evidence="2">Belongs to the FliH family.</text>
</comment>
<keyword evidence="8" id="KW-0966">Cell projection</keyword>
<protein>
    <submittedName>
        <fullName evidence="8">Putative flagellar assembly protein FliH</fullName>
    </submittedName>
</protein>
<evidence type="ECO:0000256" key="5">
    <source>
        <dbReference type="ARBA" id="ARBA00022927"/>
    </source>
</evidence>
<dbReference type="Pfam" id="PF02108">
    <property type="entry name" value="FliH"/>
    <property type="match status" value="1"/>
</dbReference>
<evidence type="ECO:0000256" key="1">
    <source>
        <dbReference type="ARBA" id="ARBA00003041"/>
    </source>
</evidence>
<proteinExistence type="inferred from homology"/>
<evidence type="ECO:0000313" key="9">
    <source>
        <dbReference type="Proteomes" id="UP000008366"/>
    </source>
</evidence>
<evidence type="ECO:0000313" key="8">
    <source>
        <dbReference type="EMBL" id="GAB98110.1"/>
    </source>
</evidence>
<dbReference type="InterPro" id="IPR018035">
    <property type="entry name" value="Flagellar_FliH/T3SS_HrpE"/>
</dbReference>
<keyword evidence="6" id="KW-1006">Bacterial flagellum protein export</keyword>
<dbReference type="EMBL" id="BAHD01000101">
    <property type="protein sequence ID" value="GAB98110.1"/>
    <property type="molecule type" value="Genomic_DNA"/>
</dbReference>
<keyword evidence="8" id="KW-0969">Cilium</keyword>
<dbReference type="GO" id="GO:0044781">
    <property type="term" value="P:bacterial-type flagellum organization"/>
    <property type="evidence" value="ECO:0007669"/>
    <property type="project" value="UniProtKB-KW"/>
</dbReference>
<keyword evidence="5" id="KW-0653">Protein transport</keyword>
<evidence type="ECO:0000256" key="2">
    <source>
        <dbReference type="ARBA" id="ARBA00006602"/>
    </source>
</evidence>
<evidence type="ECO:0000256" key="6">
    <source>
        <dbReference type="ARBA" id="ARBA00023225"/>
    </source>
</evidence>
<dbReference type="InterPro" id="IPR051472">
    <property type="entry name" value="T3SS_Stator/FliH"/>
</dbReference>
<dbReference type="Proteomes" id="UP000008366">
    <property type="component" value="Unassembled WGS sequence"/>
</dbReference>
<feature type="domain" description="Flagellar assembly protein FliH/Type III secretion system HrpE" evidence="7">
    <location>
        <begin position="129"/>
        <end position="231"/>
    </location>
</feature>
<dbReference type="eggNOG" id="COG1317">
    <property type="taxonomic scope" value="Bacteria"/>
</dbReference>
<keyword evidence="9" id="KW-1185">Reference proteome</keyword>